<sequence length="125" mass="13570">MVLWLKDGSTTAIDTKRQTMTVHTVPGRAAPLPVAWHGSTHRHPKIEEFLEAVLCPSSSNPALNDTLDKGLLGVPKVLDSHLTSAFPEEMDDTGAEDESISQKKFLNGSGRTPVDCSLLPKLRIV</sequence>
<gene>
    <name evidence="2" type="ORF">P7K49_036903</name>
</gene>
<protein>
    <submittedName>
        <fullName evidence="2">Uncharacterized protein</fullName>
    </submittedName>
</protein>
<dbReference type="SUPFAM" id="SSF47616">
    <property type="entry name" value="GST C-terminal domain-like"/>
    <property type="match status" value="1"/>
</dbReference>
<proteinExistence type="predicted"/>
<dbReference type="InterPro" id="IPR036282">
    <property type="entry name" value="Glutathione-S-Trfase_C_sf"/>
</dbReference>
<accession>A0ABQ9TLJ0</accession>
<reference evidence="2 3" key="1">
    <citation type="submission" date="2023-05" db="EMBL/GenBank/DDBJ databases">
        <title>B98-5 Cell Line De Novo Hybrid Assembly: An Optical Mapping Approach.</title>
        <authorList>
            <person name="Kananen K."/>
            <person name="Auerbach J.A."/>
            <person name="Kautto E."/>
            <person name="Blachly J.S."/>
        </authorList>
    </citation>
    <scope>NUCLEOTIDE SEQUENCE [LARGE SCALE GENOMIC DNA]</scope>
    <source>
        <strain evidence="2">B95-8</strain>
        <tissue evidence="2">Cell line</tissue>
    </source>
</reference>
<comment type="caution">
    <text evidence="2">The sequence shown here is derived from an EMBL/GenBank/DDBJ whole genome shotgun (WGS) entry which is preliminary data.</text>
</comment>
<dbReference type="Proteomes" id="UP001266305">
    <property type="component" value="Unassembled WGS sequence"/>
</dbReference>
<dbReference type="Gene3D" id="1.20.1050.10">
    <property type="match status" value="1"/>
</dbReference>
<dbReference type="EMBL" id="JASSZA010000021">
    <property type="protein sequence ID" value="KAK2085603.1"/>
    <property type="molecule type" value="Genomic_DNA"/>
</dbReference>
<feature type="region of interest" description="Disordered" evidence="1">
    <location>
        <begin position="89"/>
        <end position="108"/>
    </location>
</feature>
<evidence type="ECO:0000313" key="2">
    <source>
        <dbReference type="EMBL" id="KAK2085603.1"/>
    </source>
</evidence>
<name>A0ABQ9TLJ0_SAGOE</name>
<dbReference type="PANTHER" id="PTHR45476">
    <property type="entry name" value="CHLORIDE INTRACELLULAR CHANNEL PROTEIN 6-RELATED"/>
    <property type="match status" value="1"/>
</dbReference>
<dbReference type="PANTHER" id="PTHR45476:SF2">
    <property type="entry name" value="CHLORIDE INTRACELLULAR CHANNEL PROTEIN"/>
    <property type="match status" value="1"/>
</dbReference>
<organism evidence="2 3">
    <name type="scientific">Saguinus oedipus</name>
    <name type="common">Cotton-top tamarin</name>
    <name type="synonym">Oedipomidas oedipus</name>
    <dbReference type="NCBI Taxonomy" id="9490"/>
    <lineage>
        <taxon>Eukaryota</taxon>
        <taxon>Metazoa</taxon>
        <taxon>Chordata</taxon>
        <taxon>Craniata</taxon>
        <taxon>Vertebrata</taxon>
        <taxon>Euteleostomi</taxon>
        <taxon>Mammalia</taxon>
        <taxon>Eutheria</taxon>
        <taxon>Euarchontoglires</taxon>
        <taxon>Primates</taxon>
        <taxon>Haplorrhini</taxon>
        <taxon>Platyrrhini</taxon>
        <taxon>Cebidae</taxon>
        <taxon>Callitrichinae</taxon>
        <taxon>Saguinus</taxon>
    </lineage>
</organism>
<feature type="compositionally biased region" description="Acidic residues" evidence="1">
    <location>
        <begin position="89"/>
        <end position="99"/>
    </location>
</feature>
<evidence type="ECO:0000313" key="3">
    <source>
        <dbReference type="Proteomes" id="UP001266305"/>
    </source>
</evidence>
<evidence type="ECO:0000256" key="1">
    <source>
        <dbReference type="SAM" id="MobiDB-lite"/>
    </source>
</evidence>
<keyword evidence="3" id="KW-1185">Reference proteome</keyword>